<dbReference type="Proteomes" id="UP000546162">
    <property type="component" value="Unassembled WGS sequence"/>
</dbReference>
<evidence type="ECO:0000313" key="2">
    <source>
        <dbReference type="Proteomes" id="UP000546162"/>
    </source>
</evidence>
<dbReference type="EMBL" id="JACHNB010000001">
    <property type="protein sequence ID" value="MBB4744008.1"/>
    <property type="molecule type" value="Genomic_DNA"/>
</dbReference>
<sequence>MPTPPDNSATSPYGLRRPTMADAREAMHRVHGHTGRSAWARLLQTAGLSGTETSDDDLHRLLTAMTGLDPVSRLCAQALRIRLSSHTHLSAAHTMTRSTA</sequence>
<evidence type="ECO:0008006" key="3">
    <source>
        <dbReference type="Google" id="ProtNLM"/>
    </source>
</evidence>
<dbReference type="AlphaFoldDB" id="A0A7W7H4Z2"/>
<accession>A0A7W7H4Z2</accession>
<gene>
    <name evidence="1" type="ORF">BJY16_007467</name>
</gene>
<protein>
    <recommendedName>
        <fullName evidence="3">ANTAR domain-containing protein</fullName>
    </recommendedName>
</protein>
<comment type="caution">
    <text evidence="1">The sequence shown here is derived from an EMBL/GenBank/DDBJ whole genome shotgun (WGS) entry which is preliminary data.</text>
</comment>
<reference evidence="1 2" key="1">
    <citation type="submission" date="2020-08" db="EMBL/GenBank/DDBJ databases">
        <title>Sequencing the genomes of 1000 actinobacteria strains.</title>
        <authorList>
            <person name="Klenk H.-P."/>
        </authorList>
    </citation>
    <scope>NUCLEOTIDE SEQUENCE [LARGE SCALE GENOMIC DNA]</scope>
    <source>
        <strain evidence="1 2">DSM 45809</strain>
    </source>
</reference>
<organism evidence="1 2">
    <name type="scientific">Actinoplanes octamycinicus</name>
    <dbReference type="NCBI Taxonomy" id="135948"/>
    <lineage>
        <taxon>Bacteria</taxon>
        <taxon>Bacillati</taxon>
        <taxon>Actinomycetota</taxon>
        <taxon>Actinomycetes</taxon>
        <taxon>Micromonosporales</taxon>
        <taxon>Micromonosporaceae</taxon>
        <taxon>Actinoplanes</taxon>
    </lineage>
</organism>
<dbReference type="RefSeq" id="WP_185044229.1">
    <property type="nucleotide sequence ID" value="NZ_BAABFG010000005.1"/>
</dbReference>
<keyword evidence="2" id="KW-1185">Reference proteome</keyword>
<evidence type="ECO:0000313" key="1">
    <source>
        <dbReference type="EMBL" id="MBB4744008.1"/>
    </source>
</evidence>
<name>A0A7W7H4Z2_9ACTN</name>
<proteinExistence type="predicted"/>